<feature type="transmembrane region" description="Helical" evidence="1">
    <location>
        <begin position="231"/>
        <end position="251"/>
    </location>
</feature>
<keyword evidence="1" id="KW-1133">Transmembrane helix</keyword>
<keyword evidence="1" id="KW-0812">Transmembrane</keyword>
<protein>
    <recommendedName>
        <fullName evidence="4">DUF2232 domain-containing protein</fullName>
    </recommendedName>
</protein>
<keyword evidence="1" id="KW-0472">Membrane</keyword>
<feature type="transmembrane region" description="Helical" evidence="1">
    <location>
        <begin position="78"/>
        <end position="95"/>
    </location>
</feature>
<feature type="transmembrane region" description="Helical" evidence="1">
    <location>
        <begin position="185"/>
        <end position="210"/>
    </location>
</feature>
<dbReference type="STRING" id="318464.IO99_07800"/>
<sequence length="331" mass="37134">MEQKINTKSLIEAALMAGIITIISISASYILLFYIIGLILLPILVALIYYRNGMKYSIGAALISTILVAIFLNPILAIISGMSYGIIGVVLGYCLKNQKKTYNILIALIIACIIAMLVEVWLTSRLVSNIGIIQFINDKLNTYIHEFKAYITQTKQIYSNMGMNATQLQMFEQIESIFTVELLAMLIPTVLFIASFIQAYSTILFTHLIFRKLKYKEVKYLRFSEFYVSNLVGAALIAIISICAIVGSRGITGSLFLYNAILMLTIMILAVNGAAVTDYYFRKKLGMPKTMRILLVVLLFIIGSSKILGIVGFVEMMLDFRKLDPYRIRKA</sequence>
<reference evidence="2 3" key="1">
    <citation type="submission" date="2014-07" db="EMBL/GenBank/DDBJ databases">
        <title>Draft genome of Clostridium sulfidigenes 113A isolated from sediments associated with methane hydrate from Krishna Godavari basin.</title>
        <authorList>
            <person name="Honkalas V.S."/>
            <person name="Dabir A.P."/>
            <person name="Arora P."/>
            <person name="Dhakephalkar P.K."/>
        </authorList>
    </citation>
    <scope>NUCLEOTIDE SEQUENCE [LARGE SCALE GENOMIC DNA]</scope>
    <source>
        <strain evidence="2 3">113A</strain>
    </source>
</reference>
<proteinExistence type="predicted"/>
<keyword evidence="3" id="KW-1185">Reference proteome</keyword>
<name>A0A084JD95_9CLOT</name>
<dbReference type="PANTHER" id="PTHR41324">
    <property type="entry name" value="MEMBRANE PROTEIN-RELATED"/>
    <property type="match status" value="1"/>
</dbReference>
<evidence type="ECO:0000313" key="2">
    <source>
        <dbReference type="EMBL" id="KEZ86929.1"/>
    </source>
</evidence>
<dbReference type="eggNOG" id="COG4241">
    <property type="taxonomic scope" value="Bacteria"/>
</dbReference>
<dbReference type="InterPro" id="IPR018710">
    <property type="entry name" value="DUF2232"/>
</dbReference>
<evidence type="ECO:0008006" key="4">
    <source>
        <dbReference type="Google" id="ProtNLM"/>
    </source>
</evidence>
<evidence type="ECO:0000256" key="1">
    <source>
        <dbReference type="SAM" id="Phobius"/>
    </source>
</evidence>
<feature type="transmembrane region" description="Helical" evidence="1">
    <location>
        <begin position="31"/>
        <end position="49"/>
    </location>
</feature>
<gene>
    <name evidence="2" type="ORF">IO99_07800</name>
</gene>
<dbReference type="PANTHER" id="PTHR41324:SF1">
    <property type="entry name" value="DUF2232 DOMAIN-CONTAINING PROTEIN"/>
    <property type="match status" value="1"/>
</dbReference>
<feature type="transmembrane region" description="Helical" evidence="1">
    <location>
        <begin position="257"/>
        <end position="281"/>
    </location>
</feature>
<evidence type="ECO:0000313" key="3">
    <source>
        <dbReference type="Proteomes" id="UP000028542"/>
    </source>
</evidence>
<dbReference type="Proteomes" id="UP000028542">
    <property type="component" value="Unassembled WGS sequence"/>
</dbReference>
<accession>A0A084JD95</accession>
<organism evidence="2 3">
    <name type="scientific">Clostridium sulfidigenes</name>
    <dbReference type="NCBI Taxonomy" id="318464"/>
    <lineage>
        <taxon>Bacteria</taxon>
        <taxon>Bacillati</taxon>
        <taxon>Bacillota</taxon>
        <taxon>Clostridia</taxon>
        <taxon>Eubacteriales</taxon>
        <taxon>Clostridiaceae</taxon>
        <taxon>Clostridium</taxon>
    </lineage>
</organism>
<dbReference type="Pfam" id="PF09991">
    <property type="entry name" value="DUF2232"/>
    <property type="match status" value="1"/>
</dbReference>
<feature type="transmembrane region" description="Helical" evidence="1">
    <location>
        <begin position="293"/>
        <end position="314"/>
    </location>
</feature>
<dbReference type="AlphaFoldDB" id="A0A084JD95"/>
<dbReference type="RefSeq" id="WP_035132001.1">
    <property type="nucleotide sequence ID" value="NZ_JPMD01000016.1"/>
</dbReference>
<dbReference type="EMBL" id="JPMD01000016">
    <property type="protein sequence ID" value="KEZ86929.1"/>
    <property type="molecule type" value="Genomic_DNA"/>
</dbReference>
<feature type="transmembrane region" description="Helical" evidence="1">
    <location>
        <begin position="102"/>
        <end position="122"/>
    </location>
</feature>
<comment type="caution">
    <text evidence="2">The sequence shown here is derived from an EMBL/GenBank/DDBJ whole genome shotgun (WGS) entry which is preliminary data.</text>
</comment>